<feature type="signal peptide" evidence="1">
    <location>
        <begin position="1"/>
        <end position="19"/>
    </location>
</feature>
<evidence type="ECO:0000259" key="2">
    <source>
        <dbReference type="Pfam" id="PF04200"/>
    </source>
</evidence>
<dbReference type="Proteomes" id="UP001059576">
    <property type="component" value="Chromosome"/>
</dbReference>
<evidence type="ECO:0000256" key="1">
    <source>
        <dbReference type="SAM" id="SignalP"/>
    </source>
</evidence>
<feature type="domain" description="Lipoprotein-associated type-17" evidence="2">
    <location>
        <begin position="1008"/>
        <end position="1082"/>
    </location>
</feature>
<keyword evidence="4" id="KW-1185">Reference proteome</keyword>
<dbReference type="EMBL" id="CP101808">
    <property type="protein sequence ID" value="UUD36683.1"/>
    <property type="molecule type" value="Genomic_DNA"/>
</dbReference>
<sequence>MKKVKINKKLLAITLGALAIPVVVSSAITITVLSKRNKEVIARNNPTLQLEKTINEMSIFIDDKAAKTSTEISVDDLKLVGTVPEGWKYGFIINSEKEPKDSLSVTLYLFNAEGQTKTRQITIDGLKPLSQHPDALAMSNLINRLREKVNEKQVNGIVLSKNYQSMVLMPVFGYSNLTELGSEIDTDLNVLQTITGCKLEIVSQTPQAGNSGEIDTLKVKLKATKNNIKADFVLTIGGFRSVASLEKAELQSVVALFNQNSVTTSKFSHLTPSEIINDKYLELKNIFADLKFAPDYFTTNFPNLKFSNLVLSIKGAQTVGVSFVANVGTSSATIAFDVTNFKKQEVVNQEKLNNFVLSLPAVADSSAYDRALPSEHKYQSAYEVFSDINWYWADFFKNEIVTVKLKSQTNNDELGEKTVVLEFANQAEQLKELTVKITKFATIETKALLDIQAFFNAFPQILTTKQNDKKANEVTYDLATLEADTGVELSALKTRYGLDSLVIESQNNTGDNLRFGAYEVHLKATKRSQSLVQHLSVQGFISEETSDKKTLDAFLNELGNTFTAKTSGVIPTLAGNYLGIDDFASNVNEDVKTIIAKYPKIQFTDFHLAYNDDYTGERVMLSEVRIGNHKHKQLLTIKGFQKDQSAGKRSIHNILIKIKPEYDLRLSAKFIDLNKTVDQNRENGYFRKQEYIIDTIEKCMNNIDLDYVLKYFDTTLKIDQTETGHKYNNTTGEATVILKLESQGVQYDYPVKLYGYKSDKNTTVKNFATAEKLLKEHYLYIIQYDGLEAIPSKTNFSDVNDMKLVIAKDFRKWLNTGTGVDLPWIFEGITYTFDNTKPIINDDVNGRKTLWMNIEYDGVIKNIRVLINKFYTSYMESKDSLKATLKKIPKDIKTLTHNNKSATEIMYWTEEDIKNDTGFDIDEFERTNNVILNLDRQESRGGLKILTFKMTDANHRQISTNFVLHVKGFLSNNEFENKVVDEWAAQLSEPMTSMQHRFHLAKNVTYNNIGELFNDSAKKLQTWAETISNKYANNSNARQMNLELDLHPNDNDDVNGTKTIYIKVTYGSLIKVVPITINGFLKIADTSLLKQGADLLIQNINVVLKEEFTNNGAYTLINPSEVKETMIEFKWKNNSTIDYKKYKINFVRFEADDVTQSLKVWLTLSIITADQQFTSNEFYVTIKTRKA</sequence>
<gene>
    <name evidence="3" type="ORF">NPA09_02095</name>
</gene>
<feature type="domain" description="Lipoprotein-associated type-17" evidence="2">
    <location>
        <begin position="396"/>
        <end position="442"/>
    </location>
</feature>
<keyword evidence="3" id="KW-0449">Lipoprotein</keyword>
<proteinExistence type="predicted"/>
<keyword evidence="1" id="KW-0732">Signal</keyword>
<evidence type="ECO:0000313" key="4">
    <source>
        <dbReference type="Proteomes" id="UP001059576"/>
    </source>
</evidence>
<reference evidence="3" key="1">
    <citation type="submission" date="2022-07" db="EMBL/GenBank/DDBJ databases">
        <title>Complete genome of Mycoplasma equigenitalium type strain T37.</title>
        <authorList>
            <person name="Spergser J."/>
        </authorList>
    </citation>
    <scope>NUCLEOTIDE SEQUENCE</scope>
    <source>
        <strain evidence="3">T37</strain>
    </source>
</reference>
<feature type="chain" id="PRO_5046368448" evidence="1">
    <location>
        <begin position="20"/>
        <end position="1187"/>
    </location>
</feature>
<dbReference type="Pfam" id="PF04200">
    <property type="entry name" value="Lipoprotein_17"/>
    <property type="match status" value="4"/>
</dbReference>
<feature type="domain" description="Lipoprotein-associated type-17" evidence="2">
    <location>
        <begin position="713"/>
        <end position="758"/>
    </location>
</feature>
<evidence type="ECO:0000313" key="3">
    <source>
        <dbReference type="EMBL" id="UUD36683.1"/>
    </source>
</evidence>
<organism evidence="3 4">
    <name type="scientific">Mycoplasmopsis equigenitalium</name>
    <dbReference type="NCBI Taxonomy" id="114883"/>
    <lineage>
        <taxon>Bacteria</taxon>
        <taxon>Bacillati</taxon>
        <taxon>Mycoplasmatota</taxon>
        <taxon>Mycoplasmoidales</taxon>
        <taxon>Metamycoplasmataceae</taxon>
        <taxon>Mycoplasmopsis</taxon>
    </lineage>
</organism>
<accession>A0ABY5J4Q9</accession>
<dbReference type="RefSeq" id="WP_129721650.1">
    <property type="nucleotide sequence ID" value="NZ_CP101808.1"/>
</dbReference>
<dbReference type="InterPro" id="IPR007326">
    <property type="entry name" value="Lipoprotein-assoc_dom"/>
</dbReference>
<protein>
    <submittedName>
        <fullName evidence="3">Lipoprotein 17-related variable surface protein</fullName>
    </submittedName>
</protein>
<name>A0ABY5J4Q9_9BACT</name>
<feature type="domain" description="Lipoprotein-associated type-17" evidence="2">
    <location>
        <begin position="1107"/>
        <end position="1174"/>
    </location>
</feature>